<feature type="transmembrane region" description="Helical" evidence="1">
    <location>
        <begin position="18"/>
        <end position="51"/>
    </location>
</feature>
<keyword evidence="3" id="KW-1185">Reference proteome</keyword>
<feature type="transmembrane region" description="Helical" evidence="1">
    <location>
        <begin position="150"/>
        <end position="168"/>
    </location>
</feature>
<evidence type="ECO:0000313" key="3">
    <source>
        <dbReference type="Proteomes" id="UP000007102"/>
    </source>
</evidence>
<dbReference type="KEGG" id="dte:Dester_0511"/>
<feature type="transmembrane region" description="Helical" evidence="1">
    <location>
        <begin position="83"/>
        <end position="101"/>
    </location>
</feature>
<feature type="transmembrane region" description="Helical" evidence="1">
    <location>
        <begin position="328"/>
        <end position="348"/>
    </location>
</feature>
<protein>
    <recommendedName>
        <fullName evidence="4">O-antigen polymerase</fullName>
    </recommendedName>
</protein>
<feature type="transmembrane region" description="Helical" evidence="1">
    <location>
        <begin position="223"/>
        <end position="244"/>
    </location>
</feature>
<feature type="transmembrane region" description="Helical" evidence="1">
    <location>
        <begin position="175"/>
        <end position="193"/>
    </location>
</feature>
<feature type="transmembrane region" description="Helical" evidence="1">
    <location>
        <begin position="113"/>
        <end position="130"/>
    </location>
</feature>
<dbReference type="Proteomes" id="UP000007102">
    <property type="component" value="Chromosome"/>
</dbReference>
<feature type="transmembrane region" description="Helical" evidence="1">
    <location>
        <begin position="199"/>
        <end position="218"/>
    </location>
</feature>
<gene>
    <name evidence="2" type="ordered locus">Dester_0511</name>
</gene>
<dbReference type="RefSeq" id="WP_013638121.1">
    <property type="nucleotide sequence ID" value="NC_015185.1"/>
</dbReference>
<accession>F0S2U1</accession>
<proteinExistence type="predicted"/>
<dbReference type="eggNOG" id="ENOG5032X31">
    <property type="taxonomic scope" value="Bacteria"/>
</dbReference>
<keyword evidence="1" id="KW-1133">Transmembrane helix</keyword>
<feature type="transmembrane region" description="Helical" evidence="1">
    <location>
        <begin position="355"/>
        <end position="377"/>
    </location>
</feature>
<keyword evidence="1" id="KW-0472">Membrane</keyword>
<dbReference type="HOGENOM" id="CLU_696087_0_0_0"/>
<dbReference type="EMBL" id="CP002543">
    <property type="protein sequence ID" value="ADY73163.1"/>
    <property type="molecule type" value="Genomic_DNA"/>
</dbReference>
<reference evidence="3" key="2">
    <citation type="submission" date="2011-02" db="EMBL/GenBank/DDBJ databases">
        <title>The complete genome of Desulfurobacterium thermolithotrophum DSM 11699.</title>
        <authorList>
            <consortium name="US DOE Joint Genome Institute (JGI-PGF)"/>
            <person name="Lucas S."/>
            <person name="Copeland A."/>
            <person name="Lapidus A."/>
            <person name="Bruce D."/>
            <person name="Goodwin L."/>
            <person name="Pitluck S."/>
            <person name="Kyrpides N."/>
            <person name="Mavromatis K."/>
            <person name="Pagani I."/>
            <person name="Ivanova N."/>
            <person name="Mikhailova N."/>
            <person name="Daligault H."/>
            <person name="Detter J.C."/>
            <person name="Tapia R."/>
            <person name="Han C."/>
            <person name="Land M."/>
            <person name="Hauser L."/>
            <person name="Markowitz V."/>
            <person name="Cheng J.-F."/>
            <person name="Hugenholtz P."/>
            <person name="Woyke T."/>
            <person name="Wu D."/>
            <person name="Spring S."/>
            <person name="Brambilla E."/>
            <person name="Klenk H.-P."/>
            <person name="Eisen J.A."/>
        </authorList>
    </citation>
    <scope>NUCLEOTIDE SEQUENCE [LARGE SCALE GENOMIC DNA]</scope>
    <source>
        <strain evidence="3">DSM 11699 / BSA</strain>
    </source>
</reference>
<dbReference type="OrthoDB" id="10596at2"/>
<dbReference type="STRING" id="868864.Dester_0511"/>
<dbReference type="InParanoid" id="F0S2U1"/>
<evidence type="ECO:0008006" key="4">
    <source>
        <dbReference type="Google" id="ProtNLM"/>
    </source>
</evidence>
<feature type="transmembrane region" description="Helical" evidence="1">
    <location>
        <begin position="58"/>
        <end position="77"/>
    </location>
</feature>
<keyword evidence="1" id="KW-0812">Transmembrane</keyword>
<name>F0S2U1_DESTD</name>
<evidence type="ECO:0000256" key="1">
    <source>
        <dbReference type="SAM" id="Phobius"/>
    </source>
</evidence>
<dbReference type="AlphaFoldDB" id="F0S2U1"/>
<organism evidence="2 3">
    <name type="scientific">Desulfurobacterium thermolithotrophum (strain DSM 11699 / BSA)</name>
    <dbReference type="NCBI Taxonomy" id="868864"/>
    <lineage>
        <taxon>Bacteria</taxon>
        <taxon>Pseudomonadati</taxon>
        <taxon>Aquificota</taxon>
        <taxon>Aquificia</taxon>
        <taxon>Desulfurobacteriales</taxon>
        <taxon>Desulfurobacteriaceae</taxon>
        <taxon>Desulfurobacterium</taxon>
    </lineage>
</organism>
<reference evidence="2 3" key="1">
    <citation type="journal article" date="2011" name="Stand. Genomic Sci.">
        <title>Complete genome sequence of the thermophilic sulfur-reducer Desulfurobacterium thermolithotrophum type strain (BSA(T)) from a deep-sea hydrothermal vent.</title>
        <authorList>
            <person name="Goker M."/>
            <person name="Daligault H."/>
            <person name="Mwirichia R."/>
            <person name="Lapidus A."/>
            <person name="Lucas S."/>
            <person name="Deshpande S."/>
            <person name="Pagani I."/>
            <person name="Tapia R."/>
            <person name="Cheng J.F."/>
            <person name="Goodwin L."/>
            <person name="Pitluck S."/>
            <person name="Liolios K."/>
            <person name="Ivanova N."/>
            <person name="Mavromatis K."/>
            <person name="Mikhailova N."/>
            <person name="Pati A."/>
            <person name="Chen A."/>
            <person name="Palaniappan K."/>
            <person name="Han C."/>
            <person name="Land M."/>
            <person name="Hauser L."/>
            <person name="Pan C."/>
            <person name="Brambilla E.M."/>
            <person name="Rohde M."/>
            <person name="Spring S."/>
            <person name="Sikorski J."/>
            <person name="Wirth R."/>
            <person name="Detter J.C."/>
            <person name="Woyke T."/>
            <person name="Bristow J."/>
            <person name="Eisen J.A."/>
            <person name="Markowitz V."/>
            <person name="Hugenholtz P."/>
            <person name="Kyrpides N.C."/>
            <person name="Klenk H.P."/>
        </authorList>
    </citation>
    <scope>NUCLEOTIDE SEQUENCE [LARGE SCALE GENOMIC DNA]</scope>
    <source>
        <strain evidence="3">DSM 11699 / BSA</strain>
    </source>
</reference>
<evidence type="ECO:0000313" key="2">
    <source>
        <dbReference type="EMBL" id="ADY73163.1"/>
    </source>
</evidence>
<sequence length="407" mass="46600">MEKAIEIAREWKPNIKLIYLILLIVSTFVSVALMNFLLGIGLLYIIFAFLLGKDKIKIGLLGKYIILLSTITFTSTLVFNPQAIFEAFVEVGLLYIYFFPVDRNSSLKVLKDTYKATYMVGVVGLILFYYRHFFTGIEKMFWGKAFKAGRFFSIFSFLYLFHAIENFLRKKKVNLKLISHIVLFILSVCGIIVAGKRSFILAFFLTSIILILLFSKLFQRKKVIIPILFVSIFTLASGVIYVSAERNYNLSHSSFKEIIQLSSSNRDKIALDAISIIKSDFTEGRIVNILIGHGENCGAYLPHPYSLNHSQGKYESIFLLSEFVEKGLIGVLIEILIIYKVLLFIATLEKEKEKLFLLLWGSIPLVIHFFGMIFVFLKDPTLPTWLLMFRLSENANKGKNFLKGRES</sequence>